<dbReference type="Pfam" id="PF07690">
    <property type="entry name" value="MFS_1"/>
    <property type="match status" value="1"/>
</dbReference>
<organism evidence="9 10">
    <name type="scientific">Nonomuraea muscovyensis</name>
    <dbReference type="NCBI Taxonomy" id="1124761"/>
    <lineage>
        <taxon>Bacteria</taxon>
        <taxon>Bacillati</taxon>
        <taxon>Actinomycetota</taxon>
        <taxon>Actinomycetes</taxon>
        <taxon>Streptosporangiales</taxon>
        <taxon>Streptosporangiaceae</taxon>
        <taxon>Nonomuraea</taxon>
    </lineage>
</organism>
<dbReference type="PANTHER" id="PTHR42718">
    <property type="entry name" value="MAJOR FACILITATOR SUPERFAMILY MULTIDRUG TRANSPORTER MFSC"/>
    <property type="match status" value="1"/>
</dbReference>
<dbReference type="Gene3D" id="1.20.1250.20">
    <property type="entry name" value="MFS general substrate transporter like domains"/>
    <property type="match status" value="1"/>
</dbReference>
<name>A0A7X0EYB4_9ACTN</name>
<dbReference type="PROSITE" id="PS50850">
    <property type="entry name" value="MFS"/>
    <property type="match status" value="1"/>
</dbReference>
<feature type="transmembrane region" description="Helical" evidence="7">
    <location>
        <begin position="322"/>
        <end position="341"/>
    </location>
</feature>
<feature type="transmembrane region" description="Helical" evidence="7">
    <location>
        <begin position="81"/>
        <end position="104"/>
    </location>
</feature>
<evidence type="ECO:0000256" key="6">
    <source>
        <dbReference type="ARBA" id="ARBA00023136"/>
    </source>
</evidence>
<evidence type="ECO:0000256" key="1">
    <source>
        <dbReference type="ARBA" id="ARBA00004651"/>
    </source>
</evidence>
<feature type="transmembrane region" description="Helical" evidence="7">
    <location>
        <begin position="260"/>
        <end position="283"/>
    </location>
</feature>
<feature type="transmembrane region" description="Helical" evidence="7">
    <location>
        <begin position="347"/>
        <end position="374"/>
    </location>
</feature>
<evidence type="ECO:0000256" key="5">
    <source>
        <dbReference type="ARBA" id="ARBA00022989"/>
    </source>
</evidence>
<keyword evidence="4 7" id="KW-0812">Transmembrane</keyword>
<feature type="transmembrane region" description="Helical" evidence="7">
    <location>
        <begin position="425"/>
        <end position="446"/>
    </location>
</feature>
<evidence type="ECO:0000313" key="9">
    <source>
        <dbReference type="EMBL" id="MBB6345635.1"/>
    </source>
</evidence>
<keyword evidence="6 7" id="KW-0472">Membrane</keyword>
<feature type="transmembrane region" description="Helical" evidence="7">
    <location>
        <begin position="231"/>
        <end position="253"/>
    </location>
</feature>
<keyword evidence="5 7" id="KW-1133">Transmembrane helix</keyword>
<dbReference type="InterPro" id="IPR020846">
    <property type="entry name" value="MFS_dom"/>
</dbReference>
<protein>
    <submittedName>
        <fullName evidence="9">MFS family permease</fullName>
    </submittedName>
</protein>
<feature type="transmembrane region" description="Helical" evidence="7">
    <location>
        <begin position="395"/>
        <end position="413"/>
    </location>
</feature>
<feature type="transmembrane region" description="Helical" evidence="7">
    <location>
        <begin position="12"/>
        <end position="39"/>
    </location>
</feature>
<sequence>MPSILNDRSIIRAPIFVVLGAVQVVLIASITLLVVPLPAIQREMGLGRPDLALLTSAYGLSFSGLLLLGGRLADLHGHRRLFVAGMAVFGAASALSAVAPGFAALLLGRFAQGAGAALAAPAALALARSMVPDPARLPRVLAVWGTLSVTGATAGSLLSGVVVALASWRWAFALPVVVPVLAVAAVRRLPADTPRRARLDVAGAVLATAGMVALSYGLLHGTPVPAAAGGLLLAAFVAVEARTAAPLLPLAFLASPARAAALLAILVTAAASATHMFFLTLWFQQVRGMSPLLTSAAFAPYLLVFAMGPVSGRLTGRFGARAVTACGLLLGAAAMALFSLIEADTPYTGVVLAGLLLFPVASGLAFSGATVAALDGVPRRQAGLGGGLLNTAMEAGPTVGLATLAAVAAAVTGPRQDPAAITEGYAAALAVAALVFTLTAALVGVARSPGKRLA</sequence>
<dbReference type="Gene3D" id="1.20.1720.10">
    <property type="entry name" value="Multidrug resistance protein D"/>
    <property type="match status" value="1"/>
</dbReference>
<reference evidence="9 10" key="1">
    <citation type="submission" date="2020-08" db="EMBL/GenBank/DDBJ databases">
        <title>Sequencing the genomes of 1000 actinobacteria strains.</title>
        <authorList>
            <person name="Klenk H.-P."/>
        </authorList>
    </citation>
    <scope>NUCLEOTIDE SEQUENCE [LARGE SCALE GENOMIC DNA]</scope>
    <source>
        <strain evidence="9 10">DSM 45913</strain>
    </source>
</reference>
<feature type="transmembrane region" description="Helical" evidence="7">
    <location>
        <begin position="201"/>
        <end position="219"/>
    </location>
</feature>
<feature type="transmembrane region" description="Helical" evidence="7">
    <location>
        <begin position="289"/>
        <end position="310"/>
    </location>
</feature>
<dbReference type="AlphaFoldDB" id="A0A7X0EYB4"/>
<evidence type="ECO:0000256" key="7">
    <source>
        <dbReference type="SAM" id="Phobius"/>
    </source>
</evidence>
<gene>
    <name evidence="9" type="ORF">FHU36_002144</name>
</gene>
<feature type="transmembrane region" description="Helical" evidence="7">
    <location>
        <begin position="110"/>
        <end position="128"/>
    </location>
</feature>
<evidence type="ECO:0000256" key="4">
    <source>
        <dbReference type="ARBA" id="ARBA00022692"/>
    </source>
</evidence>
<feature type="transmembrane region" description="Helical" evidence="7">
    <location>
        <begin position="51"/>
        <end position="69"/>
    </location>
</feature>
<dbReference type="GO" id="GO:0022857">
    <property type="term" value="F:transmembrane transporter activity"/>
    <property type="evidence" value="ECO:0007669"/>
    <property type="project" value="InterPro"/>
</dbReference>
<keyword evidence="10" id="KW-1185">Reference proteome</keyword>
<comment type="caution">
    <text evidence="9">The sequence shown here is derived from an EMBL/GenBank/DDBJ whole genome shotgun (WGS) entry which is preliminary data.</text>
</comment>
<dbReference type="PANTHER" id="PTHR42718:SF46">
    <property type="entry name" value="BLR6921 PROTEIN"/>
    <property type="match status" value="1"/>
</dbReference>
<dbReference type="InterPro" id="IPR011701">
    <property type="entry name" value="MFS"/>
</dbReference>
<keyword evidence="3" id="KW-1003">Cell membrane</keyword>
<comment type="subcellular location">
    <subcellularLocation>
        <location evidence="1">Cell membrane</location>
        <topology evidence="1">Multi-pass membrane protein</topology>
    </subcellularLocation>
</comment>
<dbReference type="Proteomes" id="UP000583800">
    <property type="component" value="Unassembled WGS sequence"/>
</dbReference>
<dbReference type="RefSeq" id="WP_185083548.1">
    <property type="nucleotide sequence ID" value="NZ_JACHJB010000001.1"/>
</dbReference>
<accession>A0A7X0EYB4</accession>
<evidence type="ECO:0000259" key="8">
    <source>
        <dbReference type="PROSITE" id="PS50850"/>
    </source>
</evidence>
<dbReference type="SUPFAM" id="SSF103473">
    <property type="entry name" value="MFS general substrate transporter"/>
    <property type="match status" value="1"/>
</dbReference>
<evidence type="ECO:0000256" key="3">
    <source>
        <dbReference type="ARBA" id="ARBA00022475"/>
    </source>
</evidence>
<evidence type="ECO:0000313" key="10">
    <source>
        <dbReference type="Proteomes" id="UP000583800"/>
    </source>
</evidence>
<keyword evidence="2" id="KW-0813">Transport</keyword>
<feature type="transmembrane region" description="Helical" evidence="7">
    <location>
        <begin position="140"/>
        <end position="164"/>
    </location>
</feature>
<evidence type="ECO:0000256" key="2">
    <source>
        <dbReference type="ARBA" id="ARBA00022448"/>
    </source>
</evidence>
<dbReference type="InterPro" id="IPR036259">
    <property type="entry name" value="MFS_trans_sf"/>
</dbReference>
<proteinExistence type="predicted"/>
<dbReference type="EMBL" id="JACHJB010000001">
    <property type="protein sequence ID" value="MBB6345635.1"/>
    <property type="molecule type" value="Genomic_DNA"/>
</dbReference>
<dbReference type="GO" id="GO:0005886">
    <property type="term" value="C:plasma membrane"/>
    <property type="evidence" value="ECO:0007669"/>
    <property type="project" value="UniProtKB-SubCell"/>
</dbReference>
<feature type="transmembrane region" description="Helical" evidence="7">
    <location>
        <begin position="170"/>
        <end position="189"/>
    </location>
</feature>
<feature type="domain" description="Major facilitator superfamily (MFS) profile" evidence="8">
    <location>
        <begin position="15"/>
        <end position="451"/>
    </location>
</feature>